<feature type="non-terminal residue" evidence="3">
    <location>
        <position position="787"/>
    </location>
</feature>
<organism evidence="3 4">
    <name type="scientific">Effrenium voratum</name>
    <dbReference type="NCBI Taxonomy" id="2562239"/>
    <lineage>
        <taxon>Eukaryota</taxon>
        <taxon>Sar</taxon>
        <taxon>Alveolata</taxon>
        <taxon>Dinophyceae</taxon>
        <taxon>Suessiales</taxon>
        <taxon>Symbiodiniaceae</taxon>
        <taxon>Effrenium</taxon>
    </lineage>
</organism>
<dbReference type="Gene3D" id="1.10.287.110">
    <property type="entry name" value="DnaJ domain"/>
    <property type="match status" value="1"/>
</dbReference>
<name>A0AA36JRX0_9DINO</name>
<dbReference type="SUPFAM" id="SSF46565">
    <property type="entry name" value="Chaperone J-domain"/>
    <property type="match status" value="1"/>
</dbReference>
<dbReference type="EMBL" id="CAUJNA010003866">
    <property type="protein sequence ID" value="CAJ1411288.1"/>
    <property type="molecule type" value="Genomic_DNA"/>
</dbReference>
<evidence type="ECO:0000259" key="2">
    <source>
        <dbReference type="PROSITE" id="PS50188"/>
    </source>
</evidence>
<proteinExistence type="predicted"/>
<evidence type="ECO:0000313" key="3">
    <source>
        <dbReference type="EMBL" id="CAJ1411288.1"/>
    </source>
</evidence>
<dbReference type="GO" id="GO:0003723">
    <property type="term" value="F:RNA binding"/>
    <property type="evidence" value="ECO:0007669"/>
    <property type="project" value="TreeGrafter"/>
</dbReference>
<feature type="region of interest" description="Disordered" evidence="1">
    <location>
        <begin position="387"/>
        <end position="410"/>
    </location>
</feature>
<dbReference type="GO" id="GO:0000380">
    <property type="term" value="P:alternative mRNA splicing, via spliceosome"/>
    <property type="evidence" value="ECO:0007669"/>
    <property type="project" value="TreeGrafter"/>
</dbReference>
<dbReference type="PANTHER" id="PTHR12381:SF56">
    <property type="entry name" value="B30.2_SPRY DOMAIN-CONTAINING PROTEIN-RELATED"/>
    <property type="match status" value="1"/>
</dbReference>
<keyword evidence="4" id="KW-1185">Reference proteome</keyword>
<gene>
    <name evidence="3" type="ORF">EVOR1521_LOCUS31898</name>
</gene>
<reference evidence="3" key="1">
    <citation type="submission" date="2023-08" db="EMBL/GenBank/DDBJ databases">
        <authorList>
            <person name="Chen Y."/>
            <person name="Shah S."/>
            <person name="Dougan E. K."/>
            <person name="Thang M."/>
            <person name="Chan C."/>
        </authorList>
    </citation>
    <scope>NUCLEOTIDE SEQUENCE</scope>
</reference>
<dbReference type="InterPro" id="IPR036869">
    <property type="entry name" value="J_dom_sf"/>
</dbReference>
<dbReference type="Gene3D" id="2.60.120.920">
    <property type="match status" value="1"/>
</dbReference>
<sequence length="787" mass="87685">HLRSAIRANTGAKAGRYYFEVQVLETVPNAPICLLVGFSTDRSSLFLDSAESIAFDAEGRRWDPSKPKAKLAERVGLLLDRQEDIVSVFVDGELVKDETIQQSKALFPTLVFQNLTLAVRLLPASLAAPSPCMMFGNIGEEHRVASSLSALQSSCREVVVPVALPGCGLYDWSHRLLEEKSEHGLRRAYRTMAKEFHPDKGGSEALTADLTSLRDSLVREPLKFQIFRAMFEGQLQPFSSLESTRVEVQLREGWPYLQVELDFDHGGLLLDGGSWTFAFGLKNGSTVHYRGDERSGGYDVCCDFVRDSQCQRHSLSRYNASTCQAEGECDSPYAASDCPLPARVMARVRRPLHQNVTGQWGGALQVKASSGEEVACVAFAFAHQDKDTGAANGSEPSAPEPLEDPAPDTEQVEDVGGFRHLSSGSFCEDGGDLLEGALDNYGGMSPFGGAARASAESSLFYGSKCRQRCQQRPRCRFYTAYSSGWCQLSSRCSMLAKTGDPLTVTFAKSAKAETEARPEFLEIGEMMMESWCVSSGLSRARNPGSTHSRDEPDLCFNLEELSNKEAWRKRVFDLAKLSGRCLVHSSVRKGLLEAERRSFLENFPGAKKIAVVLFGRPDDDFRDWAKQQMRRQHQAARAELDRRIAQAEAAGEQPPEDELPEPSDEAIFLPSATADVAEKLLARDFGSFSLPSKAEGFDEIRYEWADEEGAQKELRQWLQEKKANHVVEGLTPGKWFHERHEAWKELRKIFQKGQMEFSEKIRSNAELAEKATQFARSHSRPQMSRRR</sequence>
<evidence type="ECO:0000313" key="4">
    <source>
        <dbReference type="Proteomes" id="UP001178507"/>
    </source>
</evidence>
<dbReference type="PANTHER" id="PTHR12381">
    <property type="entry name" value="HETEROGENEOUS NUCLEAR RIBONUCLEOPROTEIN U FAMILY MEMBER"/>
    <property type="match status" value="1"/>
</dbReference>
<accession>A0AA36JRX0</accession>
<dbReference type="InterPro" id="IPR001870">
    <property type="entry name" value="B30.2/SPRY"/>
</dbReference>
<dbReference type="Proteomes" id="UP001178507">
    <property type="component" value="Unassembled WGS sequence"/>
</dbReference>
<dbReference type="InterPro" id="IPR043136">
    <property type="entry name" value="B30.2/SPRY_sf"/>
</dbReference>
<evidence type="ECO:0000256" key="1">
    <source>
        <dbReference type="SAM" id="MobiDB-lite"/>
    </source>
</evidence>
<dbReference type="AlphaFoldDB" id="A0AA36JRX0"/>
<feature type="compositionally biased region" description="Acidic residues" evidence="1">
    <location>
        <begin position="401"/>
        <end position="410"/>
    </location>
</feature>
<feature type="domain" description="B30.2/SPRY" evidence="2">
    <location>
        <begin position="1"/>
        <end position="143"/>
    </location>
</feature>
<dbReference type="PROSITE" id="PS50188">
    <property type="entry name" value="B302_SPRY"/>
    <property type="match status" value="1"/>
</dbReference>
<dbReference type="GO" id="GO:0005634">
    <property type="term" value="C:nucleus"/>
    <property type="evidence" value="ECO:0007669"/>
    <property type="project" value="TreeGrafter"/>
</dbReference>
<comment type="caution">
    <text evidence="3">The sequence shown here is derived from an EMBL/GenBank/DDBJ whole genome shotgun (WGS) entry which is preliminary data.</text>
</comment>
<dbReference type="InterPro" id="IPR013320">
    <property type="entry name" value="ConA-like_dom_sf"/>
</dbReference>
<dbReference type="SUPFAM" id="SSF49899">
    <property type="entry name" value="Concanavalin A-like lectins/glucanases"/>
    <property type="match status" value="1"/>
</dbReference>
<protein>
    <recommendedName>
        <fullName evidence="2">B30.2/SPRY domain-containing protein</fullName>
    </recommendedName>
</protein>